<dbReference type="SUPFAM" id="SSF50249">
    <property type="entry name" value="Nucleic acid-binding proteins"/>
    <property type="match status" value="1"/>
</dbReference>
<evidence type="ECO:0000259" key="1">
    <source>
        <dbReference type="Pfam" id="PF01796"/>
    </source>
</evidence>
<gene>
    <name evidence="3" type="ORF">J5Y06_21135</name>
</gene>
<dbReference type="InterPro" id="IPR052513">
    <property type="entry name" value="Thioester_dehydratase-like"/>
</dbReference>
<feature type="domain" description="ChsH2 C-terminal OB-fold" evidence="1">
    <location>
        <begin position="54"/>
        <end position="119"/>
    </location>
</feature>
<comment type="caution">
    <text evidence="3">The sequence shown here is derived from an EMBL/GenBank/DDBJ whole genome shotgun (WGS) entry which is preliminary data.</text>
</comment>
<dbReference type="EMBL" id="JAGIYY010000011">
    <property type="protein sequence ID" value="MBP0441160.1"/>
    <property type="molecule type" value="Genomic_DNA"/>
</dbReference>
<feature type="domain" description="ChsH2 rubredoxin-like zinc ribbon" evidence="2">
    <location>
        <begin position="17"/>
        <end position="52"/>
    </location>
</feature>
<accession>A0A8J7R8Q9</accession>
<reference evidence="3" key="1">
    <citation type="submission" date="2021-03" db="EMBL/GenBank/DDBJ databases">
        <title>Genome sequencing and assembly of Tianweitania sediminis.</title>
        <authorList>
            <person name="Chhetri G."/>
        </authorList>
    </citation>
    <scope>NUCLEOTIDE SEQUENCE</scope>
    <source>
        <strain evidence="3">Z8</strain>
    </source>
</reference>
<dbReference type="Proteomes" id="UP000666240">
    <property type="component" value="Unassembled WGS sequence"/>
</dbReference>
<dbReference type="Pfam" id="PF12172">
    <property type="entry name" value="zf-ChsH2"/>
    <property type="match status" value="1"/>
</dbReference>
<organism evidence="3 4">
    <name type="scientific">Tianweitania sediminis</name>
    <dbReference type="NCBI Taxonomy" id="1502156"/>
    <lineage>
        <taxon>Bacteria</taxon>
        <taxon>Pseudomonadati</taxon>
        <taxon>Pseudomonadota</taxon>
        <taxon>Alphaproteobacteria</taxon>
        <taxon>Hyphomicrobiales</taxon>
        <taxon>Phyllobacteriaceae</taxon>
        <taxon>Tianweitania</taxon>
    </lineage>
</organism>
<proteinExistence type="predicted"/>
<dbReference type="PANTHER" id="PTHR34075:SF5">
    <property type="entry name" value="BLR3430 PROTEIN"/>
    <property type="match status" value="1"/>
</dbReference>
<dbReference type="InterPro" id="IPR012340">
    <property type="entry name" value="NA-bd_OB-fold"/>
</dbReference>
<protein>
    <submittedName>
        <fullName evidence="3">OB-fold domain-containing protein</fullName>
    </submittedName>
</protein>
<dbReference type="RefSeq" id="WP_209337186.1">
    <property type="nucleotide sequence ID" value="NZ_JAGIYY010000011.1"/>
</dbReference>
<sequence length="134" mass="15208">MSKTVEAPASTPAETHRAALDDRRLTYQRCRSCEQAWLPAREECPKCWSSDWVWEEASGKAEVVSWVVYHTAFDKRFAGHLPYNVAVVQLAEGPRMVTNLIDLSEGEDVIGQAVTLAFEEEFDRPLPRFKLRGP</sequence>
<keyword evidence="4" id="KW-1185">Reference proteome</keyword>
<dbReference type="PANTHER" id="PTHR34075">
    <property type="entry name" value="BLR3430 PROTEIN"/>
    <property type="match status" value="1"/>
</dbReference>
<name>A0A8J7R8Q9_9HYPH</name>
<dbReference type="Gene3D" id="6.10.30.10">
    <property type="match status" value="1"/>
</dbReference>
<dbReference type="InterPro" id="IPR022002">
    <property type="entry name" value="ChsH2_Znr"/>
</dbReference>
<dbReference type="InterPro" id="IPR002878">
    <property type="entry name" value="ChsH2_C"/>
</dbReference>
<evidence type="ECO:0000259" key="2">
    <source>
        <dbReference type="Pfam" id="PF12172"/>
    </source>
</evidence>
<evidence type="ECO:0000313" key="4">
    <source>
        <dbReference type="Proteomes" id="UP000666240"/>
    </source>
</evidence>
<dbReference type="Pfam" id="PF01796">
    <property type="entry name" value="OB_ChsH2_C"/>
    <property type="match status" value="1"/>
</dbReference>
<evidence type="ECO:0000313" key="3">
    <source>
        <dbReference type="EMBL" id="MBP0441160.1"/>
    </source>
</evidence>
<dbReference type="AlphaFoldDB" id="A0A8J7R8Q9"/>